<evidence type="ECO:0008006" key="4">
    <source>
        <dbReference type="Google" id="ProtNLM"/>
    </source>
</evidence>
<accession>K0ESX5</accession>
<evidence type="ECO:0000313" key="3">
    <source>
        <dbReference type="Proteomes" id="UP000006304"/>
    </source>
</evidence>
<dbReference type="Pfam" id="PF04672">
    <property type="entry name" value="Methyltransf_19"/>
    <property type="match status" value="1"/>
</dbReference>
<dbReference type="Gene3D" id="3.40.50.150">
    <property type="entry name" value="Vaccinia Virus protein VP39"/>
    <property type="match status" value="1"/>
</dbReference>
<dbReference type="KEGG" id="nbr:O3I_024700"/>
<dbReference type="PIRSF" id="PIRSF017393">
    <property type="entry name" value="MTase_SAV2177"/>
    <property type="match status" value="1"/>
</dbReference>
<keyword evidence="3" id="KW-1185">Reference proteome</keyword>
<dbReference type="RefSeq" id="WP_014985748.1">
    <property type="nucleotide sequence ID" value="NC_018681.1"/>
</dbReference>
<dbReference type="InterPro" id="IPR006764">
    <property type="entry name" value="SAM_dep_MeTrfase_SAV2177_type"/>
</dbReference>
<evidence type="ECO:0000256" key="1">
    <source>
        <dbReference type="SAM" id="MobiDB-lite"/>
    </source>
</evidence>
<sequence>MTNESPTSLPPDRRPEPFDPGALNSARVWDYLLGGKDYREVDEDMGNEMLARAPEIKTLAWFARSFMLKAVQMAADAGIRQFIDLGSGIPTSPNVHEAAREIQPSAEVVYVDYDPVVHAHCDALLAGPRGITALLGDIRHPEAILDQLKNHTTLDFSEPVAITAIGVLHYVMDDERPADIVAAFRDHMASGSLLAITHGSTASAPEILQVLAATQGTSAQVRFRSAGQTAAFFTGFEVLEPGVVPVQQWLRPDLPKTRMVMDGAIGVTPSHRWRLMGQ</sequence>
<protein>
    <recommendedName>
        <fullName evidence="4">S-adenosyl methyltransferase</fullName>
    </recommendedName>
</protein>
<dbReference type="AlphaFoldDB" id="K0ESX5"/>
<dbReference type="eggNOG" id="COG3315">
    <property type="taxonomic scope" value="Bacteria"/>
</dbReference>
<organism evidence="2 3">
    <name type="scientific">Nocardia brasiliensis (strain ATCC 700358 / HUJEG-1)</name>
    <dbReference type="NCBI Taxonomy" id="1133849"/>
    <lineage>
        <taxon>Bacteria</taxon>
        <taxon>Bacillati</taxon>
        <taxon>Actinomycetota</taxon>
        <taxon>Actinomycetes</taxon>
        <taxon>Mycobacteriales</taxon>
        <taxon>Nocardiaceae</taxon>
        <taxon>Nocardia</taxon>
    </lineage>
</organism>
<dbReference type="Proteomes" id="UP000006304">
    <property type="component" value="Chromosome"/>
</dbReference>
<evidence type="ECO:0000313" key="2">
    <source>
        <dbReference type="EMBL" id="AFU02893.1"/>
    </source>
</evidence>
<proteinExistence type="predicted"/>
<feature type="region of interest" description="Disordered" evidence="1">
    <location>
        <begin position="1"/>
        <end position="21"/>
    </location>
</feature>
<dbReference type="InterPro" id="IPR029063">
    <property type="entry name" value="SAM-dependent_MTases_sf"/>
</dbReference>
<dbReference type="SUPFAM" id="SSF53335">
    <property type="entry name" value="S-adenosyl-L-methionine-dependent methyltransferases"/>
    <property type="match status" value="1"/>
</dbReference>
<reference evidence="2 3" key="1">
    <citation type="journal article" date="2012" name="J. Bacteriol.">
        <title>Complete genome sequence of Nocardia brasiliensis HUJEG-1.</title>
        <authorList>
            <person name="Vera-Cabrera L."/>
            <person name="Ortiz-Lopez R."/>
            <person name="Elizondo-Gonzalez R."/>
            <person name="Perez-Maya A.A."/>
            <person name="Ocampo-Candiani J."/>
        </authorList>
    </citation>
    <scope>NUCLEOTIDE SEQUENCE [LARGE SCALE GENOMIC DNA]</scope>
    <source>
        <strain evidence="3">ATCC 700358</strain>
    </source>
</reference>
<dbReference type="STRING" id="1133849.O3I_024700"/>
<name>K0ESX5_NOCB7</name>
<dbReference type="EMBL" id="CP003876">
    <property type="protein sequence ID" value="AFU02893.1"/>
    <property type="molecule type" value="Genomic_DNA"/>
</dbReference>
<dbReference type="HOGENOM" id="CLU_067079_1_0_11"/>
<gene>
    <name evidence="2" type="ORF">O3I_024700</name>
</gene>